<gene>
    <name evidence="1" type="ORF">EDD68_105112</name>
</gene>
<evidence type="ECO:0000313" key="2">
    <source>
        <dbReference type="Proteomes" id="UP000294650"/>
    </source>
</evidence>
<evidence type="ECO:0000313" key="1">
    <source>
        <dbReference type="EMBL" id="TCT24655.1"/>
    </source>
</evidence>
<proteinExistence type="predicted"/>
<dbReference type="AlphaFoldDB" id="A0A4R3N6E5"/>
<dbReference type="Pfam" id="PF13030">
    <property type="entry name" value="DUF3891"/>
    <property type="match status" value="1"/>
</dbReference>
<dbReference type="EMBL" id="SMAN01000005">
    <property type="protein sequence ID" value="TCT24655.1"/>
    <property type="molecule type" value="Genomic_DNA"/>
</dbReference>
<organism evidence="1 2">
    <name type="scientific">Melghiribacillus thermohalophilus</name>
    <dbReference type="NCBI Taxonomy" id="1324956"/>
    <lineage>
        <taxon>Bacteria</taxon>
        <taxon>Bacillati</taxon>
        <taxon>Bacillota</taxon>
        <taxon>Bacilli</taxon>
        <taxon>Bacillales</taxon>
        <taxon>Bacillaceae</taxon>
        <taxon>Melghiribacillus</taxon>
    </lineage>
</organism>
<sequence length="253" mass="30086">MIVMDRQDSFLLFKQYDHGLASGDMARHWKDEYFTRADLRKDVEFAVANHDRAWIALDRNPLWNREKQQPYSFIDYPLNEKIKHYEQGIDEVQQRTNYGAALCSLHYTSFFPKDSSQSVIFAFISREIRRRERIFGRMVKHVSAEERLDHFKLLQFCDDLSLYLCMNEPGVEKDQELSWFKDGFRQTFEFASEGMMARWEDQQTVTVTPFPFEHSFMVSIPFKNVYKKHIDECGMKIAYEQGEEGIRNVLIKG</sequence>
<dbReference type="Proteomes" id="UP000294650">
    <property type="component" value="Unassembled WGS sequence"/>
</dbReference>
<reference evidence="1 2" key="1">
    <citation type="submission" date="2019-03" db="EMBL/GenBank/DDBJ databases">
        <title>Genomic Encyclopedia of Type Strains, Phase IV (KMG-IV): sequencing the most valuable type-strain genomes for metagenomic binning, comparative biology and taxonomic classification.</title>
        <authorList>
            <person name="Goeker M."/>
        </authorList>
    </citation>
    <scope>NUCLEOTIDE SEQUENCE [LARGE SCALE GENOMIC DNA]</scope>
    <source>
        <strain evidence="1 2">DSM 25894</strain>
    </source>
</reference>
<accession>A0A4R3N6E5</accession>
<keyword evidence="2" id="KW-1185">Reference proteome</keyword>
<name>A0A4R3N6E5_9BACI</name>
<comment type="caution">
    <text evidence="1">The sequence shown here is derived from an EMBL/GenBank/DDBJ whole genome shotgun (WGS) entry which is preliminary data.</text>
</comment>
<protein>
    <submittedName>
        <fullName evidence="1">Uncharacterized protein DUF3891</fullName>
    </submittedName>
</protein>
<dbReference type="InterPro" id="IPR024992">
    <property type="entry name" value="DUF3891"/>
</dbReference>
<dbReference type="OrthoDB" id="190426at2"/>